<dbReference type="Proteomes" id="UP000051324">
    <property type="component" value="Unassembled WGS sequence"/>
</dbReference>
<dbReference type="eggNOG" id="COG0262">
    <property type="taxonomic scope" value="Bacteria"/>
</dbReference>
<dbReference type="AlphaFoldDB" id="A0A0R1TVT0"/>
<evidence type="ECO:0000313" key="2">
    <source>
        <dbReference type="EMBL" id="KRL84878.1"/>
    </source>
</evidence>
<dbReference type="PANTHER" id="PTHR38011:SF11">
    <property type="entry name" value="2,5-DIAMINO-6-RIBOSYLAMINO-4(3H)-PYRIMIDINONE 5'-PHOSPHATE REDUCTASE"/>
    <property type="match status" value="1"/>
</dbReference>
<dbReference type="EMBL" id="AZFT01000048">
    <property type="protein sequence ID" value="KRL84878.1"/>
    <property type="molecule type" value="Genomic_DNA"/>
</dbReference>
<sequence>MTRNLIISVLVSLDGYIADSDGSVLKLEQLYHDHLPAGLGDWRVPKGFDTILTGKNAYQAYYSSLAQLKNKQLIILTHDKIFKHSANAHLYAGDIVTLIKKLQQQKGKDIWLFGGSQVINQLTSKNLVDQIRLVTLPLNLGSGIKLFDPKLPAPQVSLENMEVKHEVTYSIWKKL</sequence>
<organism evidence="2 3">
    <name type="scientific">Ligilactobacillus apodemi DSM 16634 = JCM 16172</name>
    <dbReference type="NCBI Taxonomy" id="1423724"/>
    <lineage>
        <taxon>Bacteria</taxon>
        <taxon>Bacillati</taxon>
        <taxon>Bacillota</taxon>
        <taxon>Bacilli</taxon>
        <taxon>Lactobacillales</taxon>
        <taxon>Lactobacillaceae</taxon>
        <taxon>Ligilactobacillus</taxon>
    </lineage>
</organism>
<dbReference type="Pfam" id="PF01872">
    <property type="entry name" value="RibD_C"/>
    <property type="match status" value="1"/>
</dbReference>
<protein>
    <recommendedName>
        <fullName evidence="1">Bacterial bifunctional deaminase-reductase C-terminal domain-containing protein</fullName>
    </recommendedName>
</protein>
<gene>
    <name evidence="2" type="ORF">FC32_GL000359</name>
</gene>
<dbReference type="Gene3D" id="3.40.430.10">
    <property type="entry name" value="Dihydrofolate Reductase, subunit A"/>
    <property type="match status" value="1"/>
</dbReference>
<dbReference type="SUPFAM" id="SSF53597">
    <property type="entry name" value="Dihydrofolate reductase-like"/>
    <property type="match status" value="1"/>
</dbReference>
<accession>A0A0R1TVT0</accession>
<dbReference type="GO" id="GO:0008703">
    <property type="term" value="F:5-amino-6-(5-phosphoribosylamino)uracil reductase activity"/>
    <property type="evidence" value="ECO:0007669"/>
    <property type="project" value="InterPro"/>
</dbReference>
<dbReference type="PANTHER" id="PTHR38011">
    <property type="entry name" value="DIHYDROFOLATE REDUCTASE FAMILY PROTEIN (AFU_ORTHOLOGUE AFUA_8G06820)"/>
    <property type="match status" value="1"/>
</dbReference>
<name>A0A0R1TVT0_9LACO</name>
<dbReference type="OrthoDB" id="195113at2"/>
<keyword evidence="3" id="KW-1185">Reference proteome</keyword>
<proteinExistence type="predicted"/>
<dbReference type="GO" id="GO:0009231">
    <property type="term" value="P:riboflavin biosynthetic process"/>
    <property type="evidence" value="ECO:0007669"/>
    <property type="project" value="InterPro"/>
</dbReference>
<dbReference type="STRING" id="1423724.FC32_GL000359"/>
<evidence type="ECO:0000259" key="1">
    <source>
        <dbReference type="Pfam" id="PF01872"/>
    </source>
</evidence>
<feature type="domain" description="Bacterial bifunctional deaminase-reductase C-terminal" evidence="1">
    <location>
        <begin position="5"/>
        <end position="160"/>
    </location>
</feature>
<dbReference type="InterPro" id="IPR050765">
    <property type="entry name" value="Riboflavin_Biosynth_HTPR"/>
</dbReference>
<dbReference type="PATRIC" id="fig|1423724.4.peg.377"/>
<dbReference type="InterPro" id="IPR024072">
    <property type="entry name" value="DHFR-like_dom_sf"/>
</dbReference>
<comment type="caution">
    <text evidence="2">The sequence shown here is derived from an EMBL/GenBank/DDBJ whole genome shotgun (WGS) entry which is preliminary data.</text>
</comment>
<dbReference type="RefSeq" id="WP_025086762.1">
    <property type="nucleotide sequence ID" value="NZ_AZFT01000048.1"/>
</dbReference>
<dbReference type="InterPro" id="IPR002734">
    <property type="entry name" value="RibDG_C"/>
</dbReference>
<evidence type="ECO:0000313" key="3">
    <source>
        <dbReference type="Proteomes" id="UP000051324"/>
    </source>
</evidence>
<reference evidence="2 3" key="1">
    <citation type="journal article" date="2015" name="Genome Announc.">
        <title>Expanding the biotechnology potential of lactobacilli through comparative genomics of 213 strains and associated genera.</title>
        <authorList>
            <person name="Sun Z."/>
            <person name="Harris H.M."/>
            <person name="McCann A."/>
            <person name="Guo C."/>
            <person name="Argimon S."/>
            <person name="Zhang W."/>
            <person name="Yang X."/>
            <person name="Jeffery I.B."/>
            <person name="Cooney J.C."/>
            <person name="Kagawa T.F."/>
            <person name="Liu W."/>
            <person name="Song Y."/>
            <person name="Salvetti E."/>
            <person name="Wrobel A."/>
            <person name="Rasinkangas P."/>
            <person name="Parkhill J."/>
            <person name="Rea M.C."/>
            <person name="O'Sullivan O."/>
            <person name="Ritari J."/>
            <person name="Douillard F.P."/>
            <person name="Paul Ross R."/>
            <person name="Yang R."/>
            <person name="Briner A.E."/>
            <person name="Felis G.E."/>
            <person name="de Vos W.M."/>
            <person name="Barrangou R."/>
            <person name="Klaenhammer T.R."/>
            <person name="Caufield P.W."/>
            <person name="Cui Y."/>
            <person name="Zhang H."/>
            <person name="O'Toole P.W."/>
        </authorList>
    </citation>
    <scope>NUCLEOTIDE SEQUENCE [LARGE SCALE GENOMIC DNA]</scope>
    <source>
        <strain evidence="2 3">DSM 16634</strain>
    </source>
</reference>